<dbReference type="Gene3D" id="3.40.50.10180">
    <property type="entry name" value="Glycerate kinase, MOFRL-like N-terminal domain"/>
    <property type="match status" value="1"/>
</dbReference>
<dbReference type="OrthoDB" id="9766552at2"/>
<dbReference type="InterPro" id="IPR007835">
    <property type="entry name" value="MOFRL"/>
</dbReference>
<name>A0A1C3EG74_9GAMM</name>
<dbReference type="AlphaFoldDB" id="A0A1C3EG74"/>
<dbReference type="Pfam" id="PF13660">
    <property type="entry name" value="DUF4147"/>
    <property type="match status" value="1"/>
</dbReference>
<evidence type="ECO:0000313" key="7">
    <source>
        <dbReference type="EMBL" id="ODA32214.1"/>
    </source>
</evidence>
<dbReference type="Gene3D" id="3.40.1480.10">
    <property type="entry name" value="MOFRL domain"/>
    <property type="match status" value="1"/>
</dbReference>
<gene>
    <name evidence="7" type="ORF">A8L45_14010</name>
</gene>
<sequence length="430" mass="46222">MEHVTSDPQSFLRYLFGVAVDAALPFGKLEQYLPEDKSGQLVVIGAGKAAASMAKELESCWTGPLKGLVVTRYQHGADCQHIEVVEASHPVPDDQGEKVARRMLKLVSELTEKDQVICLLSGGGSALLSLPADGVPFEEKRDINKALLRSGATISEINCVRKHLSAVKGGRLAKAAYPASMLTLAISDVPGDEPDVIASGPTVADPTTRQQASAILARYQISVSEQVSQWLASEDSETPKPGDPELSRSDIVLISTPLQSLEAVKQASEGQNIPAFILSDSIEGEARDIGMMHGAMAVHCATQQQPFTPPVVILSGGETTVTVKNKNGRGGRNCEFLLSLYTWMQNQQCRHQIHAIACDTDGIDGVEDNAGALLSPSLYHYAEQKNLNAAFYLDANNSYAFFEALNTLVVTGPTRTNVNDFRAILILPDP</sequence>
<keyword evidence="1" id="KW-0808">Transferase</keyword>
<accession>A0A1C3EG74</accession>
<keyword evidence="8" id="KW-1185">Reference proteome</keyword>
<evidence type="ECO:0000313" key="8">
    <source>
        <dbReference type="Proteomes" id="UP000094936"/>
    </source>
</evidence>
<dbReference type="RefSeq" id="WP_068903414.1">
    <property type="nucleotide sequence ID" value="NZ_JBHUIF010000029.1"/>
</dbReference>
<organism evidence="7 8">
    <name type="scientific">Veronia pacifica</name>
    <dbReference type="NCBI Taxonomy" id="1080227"/>
    <lineage>
        <taxon>Bacteria</taxon>
        <taxon>Pseudomonadati</taxon>
        <taxon>Pseudomonadota</taxon>
        <taxon>Gammaproteobacteria</taxon>
        <taxon>Vibrionales</taxon>
        <taxon>Vibrionaceae</taxon>
        <taxon>Veronia</taxon>
    </lineage>
</organism>
<dbReference type="InterPro" id="IPR038614">
    <property type="entry name" value="GK_N_sf"/>
</dbReference>
<reference evidence="7 8" key="1">
    <citation type="submission" date="2016-05" db="EMBL/GenBank/DDBJ databases">
        <title>Genomic Taxonomy of the Vibrionaceae.</title>
        <authorList>
            <person name="Gomez-Gil B."/>
            <person name="Enciso-Ibarra J."/>
        </authorList>
    </citation>
    <scope>NUCLEOTIDE SEQUENCE [LARGE SCALE GENOMIC DNA]</scope>
    <source>
        <strain evidence="7 8">CAIM 1920</strain>
    </source>
</reference>
<keyword evidence="4" id="KW-0067">ATP-binding</keyword>
<dbReference type="EMBL" id="LYBM01000026">
    <property type="protein sequence ID" value="ODA32214.1"/>
    <property type="molecule type" value="Genomic_DNA"/>
</dbReference>
<evidence type="ECO:0000256" key="4">
    <source>
        <dbReference type="ARBA" id="ARBA00022840"/>
    </source>
</evidence>
<dbReference type="FunFam" id="3.40.50.10180:FF:000001">
    <property type="entry name" value="Glycerate kinase"/>
    <property type="match status" value="1"/>
</dbReference>
<keyword evidence="7" id="KW-0670">Pyruvate</keyword>
<protein>
    <submittedName>
        <fullName evidence="7">Hydroxypyruvate reductase</fullName>
    </submittedName>
</protein>
<dbReference type="PANTHER" id="PTHR12227">
    <property type="entry name" value="GLYCERATE KINASE"/>
    <property type="match status" value="1"/>
</dbReference>
<dbReference type="Pfam" id="PF05161">
    <property type="entry name" value="MOFRL"/>
    <property type="match status" value="1"/>
</dbReference>
<dbReference type="GO" id="GO:0008887">
    <property type="term" value="F:glycerate kinase activity"/>
    <property type="evidence" value="ECO:0007669"/>
    <property type="project" value="InterPro"/>
</dbReference>
<dbReference type="GO" id="GO:0005524">
    <property type="term" value="F:ATP binding"/>
    <property type="evidence" value="ECO:0007669"/>
    <property type="project" value="UniProtKB-KW"/>
</dbReference>
<dbReference type="InterPro" id="IPR025286">
    <property type="entry name" value="MOFRL_assoc_dom"/>
</dbReference>
<dbReference type="STRING" id="1080227.A8L45_14010"/>
<evidence type="ECO:0000256" key="1">
    <source>
        <dbReference type="ARBA" id="ARBA00022679"/>
    </source>
</evidence>
<dbReference type="SUPFAM" id="SSF82544">
    <property type="entry name" value="GckA/TtuD-like"/>
    <property type="match status" value="1"/>
</dbReference>
<proteinExistence type="predicted"/>
<evidence type="ECO:0000256" key="2">
    <source>
        <dbReference type="ARBA" id="ARBA00022741"/>
    </source>
</evidence>
<evidence type="ECO:0000256" key="3">
    <source>
        <dbReference type="ARBA" id="ARBA00022777"/>
    </source>
</evidence>
<dbReference type="InterPro" id="IPR039760">
    <property type="entry name" value="MOFRL_protein"/>
</dbReference>
<keyword evidence="2" id="KW-0547">Nucleotide-binding</keyword>
<dbReference type="InterPro" id="IPR037035">
    <property type="entry name" value="GK-like_C_sf"/>
</dbReference>
<dbReference type="GO" id="GO:0005737">
    <property type="term" value="C:cytoplasm"/>
    <property type="evidence" value="ECO:0007669"/>
    <property type="project" value="TreeGrafter"/>
</dbReference>
<dbReference type="PANTHER" id="PTHR12227:SF0">
    <property type="entry name" value="GLYCERATE KINASE"/>
    <property type="match status" value="1"/>
</dbReference>
<feature type="domain" description="MOFRL" evidence="5">
    <location>
        <begin position="311"/>
        <end position="420"/>
    </location>
</feature>
<dbReference type="Proteomes" id="UP000094936">
    <property type="component" value="Unassembled WGS sequence"/>
</dbReference>
<feature type="domain" description="MOFRL-associated" evidence="6">
    <location>
        <begin position="13"/>
        <end position="231"/>
    </location>
</feature>
<comment type="caution">
    <text evidence="7">The sequence shown here is derived from an EMBL/GenBank/DDBJ whole genome shotgun (WGS) entry which is preliminary data.</text>
</comment>
<evidence type="ECO:0000259" key="6">
    <source>
        <dbReference type="Pfam" id="PF13660"/>
    </source>
</evidence>
<evidence type="ECO:0000259" key="5">
    <source>
        <dbReference type="Pfam" id="PF05161"/>
    </source>
</evidence>
<keyword evidence="3" id="KW-0418">Kinase</keyword>